<reference evidence="5" key="1">
    <citation type="submission" date="2016-02" db="EMBL/GenBank/DDBJ databases">
        <authorList>
            <person name="Sanders J.G."/>
            <person name="Lin J.Y."/>
            <person name="Wertz J.T."/>
            <person name="Russell J.A."/>
            <person name="Moreau C.S."/>
            <person name="Powell S."/>
        </authorList>
    </citation>
    <scope>NUCLEOTIDE SEQUENCE [LARGE SCALE GENOMIC DNA]</scope>
    <source>
        <strain evidence="5">CAG34</strain>
    </source>
</reference>
<dbReference type="InterPro" id="IPR029058">
    <property type="entry name" value="AB_hydrolase_fold"/>
</dbReference>
<feature type="active site" description="Charge relay system" evidence="1">
    <location>
        <position position="412"/>
    </location>
</feature>
<name>A0A139STK1_9BACT</name>
<evidence type="ECO:0000313" key="5">
    <source>
        <dbReference type="Proteomes" id="UP000070058"/>
    </source>
</evidence>
<keyword evidence="2" id="KW-0732">Signal</keyword>
<dbReference type="EMBL" id="LSZQ01000011">
    <property type="protein sequence ID" value="KXU37913.1"/>
    <property type="molecule type" value="Genomic_DNA"/>
</dbReference>
<feature type="active site" description="Nucleophile" evidence="1">
    <location>
        <position position="324"/>
    </location>
</feature>
<evidence type="ECO:0000313" key="4">
    <source>
        <dbReference type="EMBL" id="KXU37913.1"/>
    </source>
</evidence>
<evidence type="ECO:0000256" key="1">
    <source>
        <dbReference type="PIRSR" id="PIRSR639069-1"/>
    </source>
</evidence>
<accession>A0A139STK1</accession>
<dbReference type="PANTHER" id="PTHR40111">
    <property type="entry name" value="CEPHALOSPORIN-C DEACETYLASE"/>
    <property type="match status" value="1"/>
</dbReference>
<feature type="chain" id="PRO_5007489654" evidence="2">
    <location>
        <begin position="26"/>
        <end position="462"/>
    </location>
</feature>
<dbReference type="SUPFAM" id="SSF53474">
    <property type="entry name" value="alpha/beta-Hydrolases"/>
    <property type="match status" value="1"/>
</dbReference>
<feature type="signal peptide" evidence="2">
    <location>
        <begin position="1"/>
        <end position="25"/>
    </location>
</feature>
<evidence type="ECO:0000256" key="2">
    <source>
        <dbReference type="SAM" id="SignalP"/>
    </source>
</evidence>
<dbReference type="OrthoDB" id="9770528at2"/>
<dbReference type="Gene3D" id="3.40.50.1820">
    <property type="entry name" value="alpha/beta hydrolase"/>
    <property type="match status" value="1"/>
</dbReference>
<protein>
    <submittedName>
        <fullName evidence="4">Acetylxylan esterase</fullName>
    </submittedName>
</protein>
<organism evidence="4 5">
    <name type="scientific">Cephaloticoccus primus</name>
    <dbReference type="NCBI Taxonomy" id="1548207"/>
    <lineage>
        <taxon>Bacteria</taxon>
        <taxon>Pseudomonadati</taxon>
        <taxon>Verrucomicrobiota</taxon>
        <taxon>Opitutia</taxon>
        <taxon>Opitutales</taxon>
        <taxon>Opitutaceae</taxon>
        <taxon>Cephaloticoccus</taxon>
    </lineage>
</organism>
<dbReference type="Pfam" id="PF05448">
    <property type="entry name" value="AXE1"/>
    <property type="match status" value="1"/>
</dbReference>
<comment type="caution">
    <text evidence="4">The sequence shown here is derived from an EMBL/GenBank/DDBJ whole genome shotgun (WGS) entry which is preliminary data.</text>
</comment>
<feature type="active site" description="Charge relay system" evidence="1">
    <location>
        <position position="441"/>
    </location>
</feature>
<dbReference type="Proteomes" id="UP000070058">
    <property type="component" value="Unassembled WGS sequence"/>
</dbReference>
<sequence>MTRSRLTLCVCLLAALAAFFSLGLAQRVQNAASTLLAPSVGSLADARVASVQIQVAPERPSWTYRVGEPVRFKVTVTADKHPLGGLPLTYRVGPEMLPAKEQQAVLPSDGTPLLIDGGTLNEPGFIRCDISMEFGGRSYSGRGTAGLSPDEIRPTQVDPADFDAFWAAALAELADTPMEPLITHLPERSNSKVDVYHVGIRTGSNRYDFSRVYGVLCVPKGEGPFPAVLQVPGAGVHPYNGDRDLAERGVITLQIGIHGLPVNLDPAVYYQLSVAGLRGYPTYNLDDPERYYYRRVYLACVRANDFLVSHPKFDGKNLLVMGGSQGGQLAIVTAALDPRVIALSSMYPAYCDVTGYLHGRAGGWPHMMRAGDGGTPSPHATGPKLRTTSYYDVVNFARRLKVPGHYYWGYNDTSCPPTSLYAAYNVITAPKQLLLALEMGHSANAEANSAINDWILGKIGVR</sequence>
<dbReference type="RefSeq" id="WP_068628454.1">
    <property type="nucleotide sequence ID" value="NZ_LSZQ01000011.1"/>
</dbReference>
<evidence type="ECO:0000259" key="3">
    <source>
        <dbReference type="Pfam" id="PF05448"/>
    </source>
</evidence>
<dbReference type="InterPro" id="IPR039069">
    <property type="entry name" value="CE7"/>
</dbReference>
<dbReference type="GO" id="GO:0052689">
    <property type="term" value="F:carboxylic ester hydrolase activity"/>
    <property type="evidence" value="ECO:0007669"/>
    <property type="project" value="TreeGrafter"/>
</dbReference>
<keyword evidence="5" id="KW-1185">Reference proteome</keyword>
<dbReference type="GO" id="GO:0005976">
    <property type="term" value="P:polysaccharide metabolic process"/>
    <property type="evidence" value="ECO:0007669"/>
    <property type="project" value="TreeGrafter"/>
</dbReference>
<dbReference type="PANTHER" id="PTHR40111:SF1">
    <property type="entry name" value="CEPHALOSPORIN-C DEACETYLASE"/>
    <property type="match status" value="1"/>
</dbReference>
<proteinExistence type="predicted"/>
<gene>
    <name evidence="4" type="ORF">AXK11_01840</name>
</gene>
<dbReference type="AlphaFoldDB" id="A0A139STK1"/>
<feature type="domain" description="Acetyl xylan esterase" evidence="3">
    <location>
        <begin position="152"/>
        <end position="446"/>
    </location>
</feature>
<dbReference type="STRING" id="1548207.AXK11_01840"/>
<dbReference type="InterPro" id="IPR008391">
    <property type="entry name" value="AXE1_dom"/>
</dbReference>